<organism evidence="1 2">
    <name type="scientific">Kutzneria viridogrisea</name>
    <dbReference type="NCBI Taxonomy" id="47990"/>
    <lineage>
        <taxon>Bacteria</taxon>
        <taxon>Bacillati</taxon>
        <taxon>Actinomycetota</taxon>
        <taxon>Actinomycetes</taxon>
        <taxon>Pseudonocardiales</taxon>
        <taxon>Pseudonocardiaceae</taxon>
        <taxon>Kutzneria</taxon>
    </lineage>
</organism>
<dbReference type="Gene3D" id="1.10.620.20">
    <property type="entry name" value="Ribonucleotide Reductase, subunit A"/>
    <property type="match status" value="1"/>
</dbReference>
<accession>A0ABR6BSZ7</accession>
<dbReference type="EMBL" id="JACJID010000006">
    <property type="protein sequence ID" value="MBA8930043.1"/>
    <property type="molecule type" value="Genomic_DNA"/>
</dbReference>
<dbReference type="RefSeq" id="WP_182839677.1">
    <property type="nucleotide sequence ID" value="NZ_BAAABQ010000014.1"/>
</dbReference>
<keyword evidence="2" id="KW-1185">Reference proteome</keyword>
<dbReference type="Pfam" id="PF11583">
    <property type="entry name" value="AurF"/>
    <property type="match status" value="1"/>
</dbReference>
<dbReference type="InterPro" id="IPR009078">
    <property type="entry name" value="Ferritin-like_SF"/>
</dbReference>
<dbReference type="Proteomes" id="UP000517916">
    <property type="component" value="Unassembled WGS sequence"/>
</dbReference>
<name>A0ABR6BSZ7_9PSEU</name>
<evidence type="ECO:0008006" key="3">
    <source>
        <dbReference type="Google" id="ProtNLM"/>
    </source>
</evidence>
<evidence type="ECO:0000313" key="1">
    <source>
        <dbReference type="EMBL" id="MBA8930043.1"/>
    </source>
</evidence>
<dbReference type="InterPro" id="IPR012348">
    <property type="entry name" value="RNR-like"/>
</dbReference>
<protein>
    <recommendedName>
        <fullName evidence="3">Para-aminobenzoate N-oxygenase AurF</fullName>
    </recommendedName>
</protein>
<comment type="caution">
    <text evidence="1">The sequence shown here is derived from an EMBL/GenBank/DDBJ whole genome shotgun (WGS) entry which is preliminary data.</text>
</comment>
<sequence length="295" mass="33630">MIVQDRERTAERLLNSSARNSYDPEVDIDWDAPLAPGKYYLSPQHCSLYGTELWQRMDVAQRIELSKHELASIASVGIWFEVILMELLVRQSYADDPLSRHVQYALTEVADECRHSVMFARMIEKIGAPAYGPEPTARRLGSFFKATASGPAMFAGILVGEEIPDAFQRAWMNDESVQPLVRMVNRIHVIEEARHVRYAREEVRRRVPRLSRTALAWHRGMLARLAYVVVRSLIHPDVYRSVGLDPVRARGIARANPHHRETLRWAGTKLIAFLDEHRLIGGSGTRLWRATGLVS</sequence>
<reference evidence="1 2" key="1">
    <citation type="submission" date="2020-08" db="EMBL/GenBank/DDBJ databases">
        <title>Genomic Encyclopedia of Archaeal and Bacterial Type Strains, Phase II (KMG-II): from individual species to whole genera.</title>
        <authorList>
            <person name="Goeker M."/>
        </authorList>
    </citation>
    <scope>NUCLEOTIDE SEQUENCE [LARGE SCALE GENOMIC DNA]</scope>
    <source>
        <strain evidence="1 2">DSM 43850</strain>
    </source>
</reference>
<evidence type="ECO:0000313" key="2">
    <source>
        <dbReference type="Proteomes" id="UP000517916"/>
    </source>
</evidence>
<gene>
    <name evidence="1" type="ORF">BC739_007276</name>
</gene>
<dbReference type="InterPro" id="IPR025859">
    <property type="entry name" value="AurF/CmlI"/>
</dbReference>
<proteinExistence type="predicted"/>
<dbReference type="SUPFAM" id="SSF47240">
    <property type="entry name" value="Ferritin-like"/>
    <property type="match status" value="1"/>
</dbReference>